<comment type="caution">
    <text evidence="2">The sequence shown here is derived from an EMBL/GenBank/DDBJ whole genome shotgun (WGS) entry which is preliminary data.</text>
</comment>
<evidence type="ECO:0000256" key="1">
    <source>
        <dbReference type="SAM" id="Phobius"/>
    </source>
</evidence>
<dbReference type="Proteomes" id="UP000252884">
    <property type="component" value="Unassembled WGS sequence"/>
</dbReference>
<feature type="transmembrane region" description="Helical" evidence="1">
    <location>
        <begin position="26"/>
        <end position="50"/>
    </location>
</feature>
<keyword evidence="1" id="KW-1133">Transmembrane helix</keyword>
<organism evidence="2 3">
    <name type="scientific">Pseudorhodoferax soli</name>
    <dbReference type="NCBI Taxonomy" id="545864"/>
    <lineage>
        <taxon>Bacteria</taxon>
        <taxon>Pseudomonadati</taxon>
        <taxon>Pseudomonadota</taxon>
        <taxon>Betaproteobacteria</taxon>
        <taxon>Burkholderiales</taxon>
        <taxon>Comamonadaceae</taxon>
    </lineage>
</organism>
<gene>
    <name evidence="2" type="ORF">DES41_109216</name>
</gene>
<protein>
    <submittedName>
        <fullName evidence="2">Uncharacterized protein</fullName>
    </submittedName>
</protein>
<proteinExistence type="predicted"/>
<sequence length="65" mass="7532">MKQQQHFWEVDLIELVKRWAEDMKTFLLTVLLFLGLSLPVVIPTLILWYLSSINFRAVGGMTLAP</sequence>
<keyword evidence="1" id="KW-0472">Membrane</keyword>
<name>A0A368XHR5_9BURK</name>
<keyword evidence="3" id="KW-1185">Reference proteome</keyword>
<dbReference type="EMBL" id="QPJK01000009">
    <property type="protein sequence ID" value="RCW67493.1"/>
    <property type="molecule type" value="Genomic_DNA"/>
</dbReference>
<evidence type="ECO:0000313" key="2">
    <source>
        <dbReference type="EMBL" id="RCW67493.1"/>
    </source>
</evidence>
<dbReference type="AlphaFoldDB" id="A0A368XHR5"/>
<reference evidence="2 3" key="1">
    <citation type="submission" date="2018-07" db="EMBL/GenBank/DDBJ databases">
        <title>Genomic Encyclopedia of Type Strains, Phase IV (KMG-IV): sequencing the most valuable type-strain genomes for metagenomic binning, comparative biology and taxonomic classification.</title>
        <authorList>
            <person name="Goeker M."/>
        </authorList>
    </citation>
    <scope>NUCLEOTIDE SEQUENCE [LARGE SCALE GENOMIC DNA]</scope>
    <source>
        <strain evidence="2 3">DSM 21634</strain>
    </source>
</reference>
<keyword evidence="1" id="KW-0812">Transmembrane</keyword>
<accession>A0A368XHR5</accession>
<dbReference type="RefSeq" id="WP_114470995.1">
    <property type="nucleotide sequence ID" value="NZ_QPJK01000009.1"/>
</dbReference>
<evidence type="ECO:0000313" key="3">
    <source>
        <dbReference type="Proteomes" id="UP000252884"/>
    </source>
</evidence>